<dbReference type="Proteomes" id="UP000637628">
    <property type="component" value="Unassembled WGS sequence"/>
</dbReference>
<dbReference type="InterPro" id="IPR029787">
    <property type="entry name" value="Nucleotide_cyclase"/>
</dbReference>
<evidence type="ECO:0000259" key="3">
    <source>
        <dbReference type="PROSITE" id="PS50887"/>
    </source>
</evidence>
<dbReference type="PROSITE" id="PS50887">
    <property type="entry name" value="GGDEF"/>
    <property type="match status" value="1"/>
</dbReference>
<dbReference type="InterPro" id="IPR050706">
    <property type="entry name" value="Cyclic-di-GMP_PDE-like"/>
</dbReference>
<gene>
    <name evidence="4" type="ORF">Adu01nite_92640</name>
</gene>
<dbReference type="CDD" id="cd01948">
    <property type="entry name" value="EAL"/>
    <property type="match status" value="1"/>
</dbReference>
<proteinExistence type="predicted"/>
<evidence type="ECO:0000313" key="5">
    <source>
        <dbReference type="Proteomes" id="UP000637628"/>
    </source>
</evidence>
<dbReference type="Pfam" id="PF00563">
    <property type="entry name" value="EAL"/>
    <property type="match status" value="1"/>
</dbReference>
<dbReference type="EMBL" id="BOML01000093">
    <property type="protein sequence ID" value="GIE07914.1"/>
    <property type="molecule type" value="Genomic_DNA"/>
</dbReference>
<dbReference type="SMART" id="SM00267">
    <property type="entry name" value="GGDEF"/>
    <property type="match status" value="1"/>
</dbReference>
<feature type="transmembrane region" description="Helical" evidence="1">
    <location>
        <begin position="232"/>
        <end position="251"/>
    </location>
</feature>
<feature type="transmembrane region" description="Helical" evidence="1">
    <location>
        <begin position="140"/>
        <end position="162"/>
    </location>
</feature>
<feature type="transmembrane region" description="Helical" evidence="1">
    <location>
        <begin position="80"/>
        <end position="96"/>
    </location>
</feature>
<dbReference type="SMART" id="SM00052">
    <property type="entry name" value="EAL"/>
    <property type="match status" value="1"/>
</dbReference>
<dbReference type="InterPro" id="IPR035919">
    <property type="entry name" value="EAL_sf"/>
</dbReference>
<feature type="transmembrane region" description="Helical" evidence="1">
    <location>
        <begin position="39"/>
        <end position="59"/>
    </location>
</feature>
<evidence type="ECO:0000313" key="4">
    <source>
        <dbReference type="EMBL" id="GIE07914.1"/>
    </source>
</evidence>
<protein>
    <submittedName>
        <fullName evidence="4">Uncharacterized protein</fullName>
    </submittedName>
</protein>
<dbReference type="NCBIfam" id="TIGR00254">
    <property type="entry name" value="GGDEF"/>
    <property type="match status" value="1"/>
</dbReference>
<dbReference type="InterPro" id="IPR001633">
    <property type="entry name" value="EAL_dom"/>
</dbReference>
<feature type="domain" description="EAL" evidence="2">
    <location>
        <begin position="512"/>
        <end position="767"/>
    </location>
</feature>
<dbReference type="SUPFAM" id="SSF55073">
    <property type="entry name" value="Nucleotide cyclase"/>
    <property type="match status" value="1"/>
</dbReference>
<dbReference type="SUPFAM" id="SSF141868">
    <property type="entry name" value="EAL domain-like"/>
    <property type="match status" value="1"/>
</dbReference>
<dbReference type="PANTHER" id="PTHR33121">
    <property type="entry name" value="CYCLIC DI-GMP PHOSPHODIESTERASE PDEF"/>
    <property type="match status" value="1"/>
</dbReference>
<feature type="domain" description="GGDEF" evidence="3">
    <location>
        <begin position="372"/>
        <end position="503"/>
    </location>
</feature>
<dbReference type="Gene3D" id="3.20.20.450">
    <property type="entry name" value="EAL domain"/>
    <property type="match status" value="1"/>
</dbReference>
<keyword evidence="1" id="KW-0472">Membrane</keyword>
<dbReference type="PANTHER" id="PTHR33121:SF70">
    <property type="entry name" value="SIGNALING PROTEIN YKOW"/>
    <property type="match status" value="1"/>
</dbReference>
<evidence type="ECO:0000256" key="1">
    <source>
        <dbReference type="SAM" id="Phobius"/>
    </source>
</evidence>
<dbReference type="CDD" id="cd01949">
    <property type="entry name" value="GGDEF"/>
    <property type="match status" value="1"/>
</dbReference>
<evidence type="ECO:0000259" key="2">
    <source>
        <dbReference type="PROSITE" id="PS50883"/>
    </source>
</evidence>
<feature type="transmembrane region" description="Helical" evidence="1">
    <location>
        <begin position="272"/>
        <end position="290"/>
    </location>
</feature>
<organism evidence="4 5">
    <name type="scientific">Paractinoplanes durhamensis</name>
    <dbReference type="NCBI Taxonomy" id="113563"/>
    <lineage>
        <taxon>Bacteria</taxon>
        <taxon>Bacillati</taxon>
        <taxon>Actinomycetota</taxon>
        <taxon>Actinomycetes</taxon>
        <taxon>Micromonosporales</taxon>
        <taxon>Micromonosporaceae</taxon>
        <taxon>Paractinoplanes</taxon>
    </lineage>
</organism>
<reference evidence="4 5" key="1">
    <citation type="submission" date="2021-01" db="EMBL/GenBank/DDBJ databases">
        <title>Whole genome shotgun sequence of Actinoplanes durhamensis NBRC 14914.</title>
        <authorList>
            <person name="Komaki H."/>
            <person name="Tamura T."/>
        </authorList>
    </citation>
    <scope>NUCLEOTIDE SEQUENCE [LARGE SCALE GENOMIC DNA]</scope>
    <source>
        <strain evidence="4 5">NBRC 14914</strain>
    </source>
</reference>
<dbReference type="PROSITE" id="PS50883">
    <property type="entry name" value="EAL"/>
    <property type="match status" value="1"/>
</dbReference>
<dbReference type="Gene3D" id="3.30.70.270">
    <property type="match status" value="1"/>
</dbReference>
<dbReference type="InterPro" id="IPR043128">
    <property type="entry name" value="Rev_trsase/Diguanyl_cyclase"/>
</dbReference>
<feature type="transmembrane region" description="Helical" evidence="1">
    <location>
        <begin position="12"/>
        <end position="33"/>
    </location>
</feature>
<keyword evidence="1" id="KW-0812">Transmembrane</keyword>
<feature type="transmembrane region" description="Helical" evidence="1">
    <location>
        <begin position="174"/>
        <end position="193"/>
    </location>
</feature>
<comment type="caution">
    <text evidence="4">The sequence shown here is derived from an EMBL/GenBank/DDBJ whole genome shotgun (WGS) entry which is preliminary data.</text>
</comment>
<feature type="transmembrane region" description="Helical" evidence="1">
    <location>
        <begin position="108"/>
        <end position="128"/>
    </location>
</feature>
<feature type="transmembrane region" description="Helical" evidence="1">
    <location>
        <begin position="205"/>
        <end position="226"/>
    </location>
</feature>
<accession>A0ABQ3ZDK3</accession>
<name>A0ABQ3ZDK3_9ACTN</name>
<dbReference type="InterPro" id="IPR000160">
    <property type="entry name" value="GGDEF_dom"/>
</dbReference>
<sequence>MATVSATSVLRRLSGTTTLTSALAAFEAAWVLIGLRHEWAYPAIGWLPVVAIAALAAYACGKVSRRRDLAAATRRFWRSLAVACAVLTVAEISNMYDALHGPEPTQYISPLTLGLLVVVVIVMIWSMLRLPVWQRSRGDWTRFGLDAGVLLITYGGLLWRLWLHTGGQWTAQNAAMLAVCALAIVAVIALVKVTFAGTGELDRKALHILAAGVALAAATGALSPVFADRPYLTTSFLAGPVSGLATVIAAARQRRAAGEPAADPRMGQRFSILPYVAIAAMTALLLAGEIDDGPEQLTIAASVAAITALVVVRQISALRDNARLLTTVAANLSKLREYQAELDHQINHDALTGIANRERFAEQVTDRLAEGGPFHVAMLDLDDFKVINDRMGHGAGDALLRTVSRRLHESLRPQDAVARQGGDEFTLLLCGLDDEAAARLLREVLDRVQEPLALHGRDLEPQVSIGVTAARAGDTPEELLRRADVAMYAAKNTGGGRCTWFDPIMDQLADADAQLAADLRQALTRDELFLLYQPIVELPHGRLAGVEALVRWRHPEHGLVSPAVFIPLAERNGYIVELGRWILREAVRQTAEWEQTYGANAPEKVSVNISARQLREPGFPAEVAELLRSSGIDPYRLVAEVTETAVLGTGEALDAVRDLHALGLRIALDDFGTGQSSLSLLVDCPVKVLKVDKSFVDGVTGTSAQAVIVNGLIGITEGLRIEAVAEGVETADQAFRLHKMGYRLAQGFHFARPMPASDIDLLLSLPTGIPASGKVDNLH</sequence>
<dbReference type="Pfam" id="PF00990">
    <property type="entry name" value="GGDEF"/>
    <property type="match status" value="1"/>
</dbReference>
<keyword evidence="1" id="KW-1133">Transmembrane helix</keyword>
<keyword evidence="5" id="KW-1185">Reference proteome</keyword>